<proteinExistence type="predicted"/>
<organism evidence="2 3">
    <name type="scientific">Sulfolobus spindle-shaped virus 7</name>
    <dbReference type="NCBI Taxonomy" id="693628"/>
    <lineage>
        <taxon>Viruses</taxon>
        <taxon>Viruses incertae sedis</taxon>
        <taxon>Fuselloviridae</taxon>
        <taxon>Alphafusellovirus</taxon>
        <taxon>Alphafusellovirus hengillense</taxon>
    </lineage>
</organism>
<dbReference type="EMBL" id="FJ870916">
    <property type="protein sequence ID" value="ACZ35774.1"/>
    <property type="molecule type" value="Genomic_DNA"/>
</dbReference>
<name>D1GF74_9VIRU</name>
<dbReference type="OrthoDB" id="9588at10239"/>
<dbReference type="Proteomes" id="UP000000512">
    <property type="component" value="Segment"/>
</dbReference>
<feature type="domain" description="DUF83" evidence="1">
    <location>
        <begin position="24"/>
        <end position="198"/>
    </location>
</feature>
<dbReference type="Pfam" id="PF01930">
    <property type="entry name" value="Cas_Cas4"/>
    <property type="match status" value="1"/>
</dbReference>
<dbReference type="InterPro" id="IPR011604">
    <property type="entry name" value="PDDEXK-like_dom_sf"/>
</dbReference>
<dbReference type="GeneID" id="8676858"/>
<sequence>MSRLLHIIYNNEIVSQNTSDTIWVTELTRCLRKSFLMRKNGKVKLNNYEIMKMHIGTGLHMRLQRILQKNGFETEVKVQKKTALGFTVVGKIDIFDREENTVYELKYTHLDELDRPRINNYLRQLNYYIEMINAMAGYLVIVHADGRVEEIKRDWSETDLESRANAFGISVEENILPPKKTKFDSECLECPFFNLCWSGDRNGVRQ</sequence>
<dbReference type="KEGG" id="vg:8676858"/>
<dbReference type="RefSeq" id="YP_003331506.1">
    <property type="nucleotide sequence ID" value="NC_013588.1"/>
</dbReference>
<evidence type="ECO:0000313" key="2">
    <source>
        <dbReference type="EMBL" id="ACZ35774.1"/>
    </source>
</evidence>
<evidence type="ECO:0000313" key="3">
    <source>
        <dbReference type="Proteomes" id="UP000000512"/>
    </source>
</evidence>
<protein>
    <submittedName>
        <fullName evidence="2">CRISPR-like protein</fullName>
    </submittedName>
</protein>
<dbReference type="Gene3D" id="3.90.320.10">
    <property type="match status" value="1"/>
</dbReference>
<dbReference type="InterPro" id="IPR022765">
    <property type="entry name" value="Dna2/Cas4_DUF83"/>
</dbReference>
<evidence type="ECO:0000259" key="1">
    <source>
        <dbReference type="Pfam" id="PF01930"/>
    </source>
</evidence>
<accession>D1GF74</accession>
<reference evidence="2 3" key="1">
    <citation type="journal article" date="2009" name="Environ. Microbiol.">
        <title>Four newly isolated fuselloviruses from extreme geothermal environments reveal unusual morphologies and a possible interviral recombination mechanism.</title>
        <authorList>
            <person name="Redder P."/>
            <person name="Peng X."/>
            <person name="Brugger K."/>
            <person name="Shah S.A."/>
            <person name="Roesch F."/>
            <person name="Greve B."/>
            <person name="She Q."/>
            <person name="Schleper C."/>
            <person name="Forterre P."/>
            <person name="Garrett R.A."/>
            <person name="Prangishvili D."/>
        </authorList>
    </citation>
    <scope>NUCLEOTIDE SEQUENCE [LARGE SCALE GENOMIC DNA]</scope>
</reference>
<keyword evidence="3" id="KW-1185">Reference proteome</keyword>